<proteinExistence type="predicted"/>
<organism evidence="1 2">
    <name type="scientific">Bradyrhizobium brasilense</name>
    <dbReference type="NCBI Taxonomy" id="1419277"/>
    <lineage>
        <taxon>Bacteria</taxon>
        <taxon>Pseudomonadati</taxon>
        <taxon>Pseudomonadota</taxon>
        <taxon>Alphaproteobacteria</taxon>
        <taxon>Hyphomicrobiales</taxon>
        <taxon>Nitrobacteraceae</taxon>
        <taxon>Bradyrhizobium</taxon>
    </lineage>
</organism>
<dbReference type="Gene3D" id="2.120.10.70">
    <property type="entry name" value="Fucose-specific lectin"/>
    <property type="match status" value="1"/>
</dbReference>
<evidence type="ECO:0000313" key="1">
    <source>
        <dbReference type="EMBL" id="SDF04546.1"/>
    </source>
</evidence>
<dbReference type="Proteomes" id="UP000199245">
    <property type="component" value="Unassembled WGS sequence"/>
</dbReference>
<sequence>MKSWLFSLHKGVGNSPQFFTNVFNGEAWSGDVPMPGNTWISNTPAAVVFNTNLYVFYPINQSLYYRVYDGELWTAAAQVPNMAGVGGGVAAAVYDGLIYLLYSNPGQSDLMYKTYNGTSFGPEINTSGTNHLISVAYQNVDTPAAVVRGDTLYVFGRGPGYSEPGNMNRFWYATFDRSTWRSNPVAGTEGLSNGPGAASYKDWIYLFFNDPTGLFFFKRFDGIGSWGADRQVPDTPGNFGNAAPVVFNDTLYVLHQGPDGQFLYKTTDGEDNWTSDTAVPNTAGLSCGPAAVTFSL</sequence>
<evidence type="ECO:0000313" key="2">
    <source>
        <dbReference type="Proteomes" id="UP000199245"/>
    </source>
</evidence>
<dbReference type="RefSeq" id="WP_092088512.1">
    <property type="nucleotide sequence ID" value="NZ_FMZW01000043.1"/>
</dbReference>
<name>A0A1G7HWB0_9BRAD</name>
<dbReference type="AlphaFoldDB" id="A0A1G7HWB0"/>
<dbReference type="SUPFAM" id="SSF89372">
    <property type="entry name" value="Fucose-specific lectin"/>
    <property type="match status" value="2"/>
</dbReference>
<protein>
    <submittedName>
        <fullName evidence="1">Uncharacterized protein</fullName>
    </submittedName>
</protein>
<reference evidence="1 2" key="1">
    <citation type="submission" date="2016-10" db="EMBL/GenBank/DDBJ databases">
        <authorList>
            <person name="de Groot N.N."/>
        </authorList>
    </citation>
    <scope>NUCLEOTIDE SEQUENCE [LARGE SCALE GENOMIC DNA]</scope>
    <source>
        <strain evidence="1 2">R5</strain>
    </source>
</reference>
<dbReference type="EMBL" id="FMZW01000043">
    <property type="protein sequence ID" value="SDF04546.1"/>
    <property type="molecule type" value="Genomic_DNA"/>
</dbReference>
<gene>
    <name evidence="1" type="ORF">SAMN05216337_104314</name>
</gene>
<accession>A0A1G7HWB0</accession>